<keyword evidence="4 7" id="KW-0566">Pantothenate biosynthesis</keyword>
<dbReference type="InterPro" id="IPR015813">
    <property type="entry name" value="Pyrv/PenolPyrv_kinase-like_dom"/>
</dbReference>
<dbReference type="EC" id="2.1.2.11" evidence="7"/>
<feature type="binding site" evidence="7 10">
    <location>
        <position position="84"/>
    </location>
    <ligand>
        <name>Mg(2+)</name>
        <dbReference type="ChEBI" id="CHEBI:18420"/>
    </ligand>
</feature>
<dbReference type="GO" id="GO:0005737">
    <property type="term" value="C:cytoplasm"/>
    <property type="evidence" value="ECO:0007669"/>
    <property type="project" value="UniProtKB-SubCell"/>
</dbReference>
<dbReference type="HAMAP" id="MF_00156">
    <property type="entry name" value="PanB"/>
    <property type="match status" value="1"/>
</dbReference>
<keyword evidence="7 10" id="KW-0479">Metal-binding</keyword>
<comment type="catalytic activity">
    <reaction evidence="7">
        <text>(6R)-5,10-methylene-5,6,7,8-tetrahydrofolate + 3-methyl-2-oxobutanoate + H2O = 2-dehydropantoate + (6S)-5,6,7,8-tetrahydrofolate</text>
        <dbReference type="Rhea" id="RHEA:11824"/>
        <dbReference type="ChEBI" id="CHEBI:11561"/>
        <dbReference type="ChEBI" id="CHEBI:11851"/>
        <dbReference type="ChEBI" id="CHEBI:15377"/>
        <dbReference type="ChEBI" id="CHEBI:15636"/>
        <dbReference type="ChEBI" id="CHEBI:57453"/>
        <dbReference type="EC" id="2.1.2.11"/>
    </reaction>
</comment>
<comment type="subcellular location">
    <subcellularLocation>
        <location evidence="7">Cytoplasm</location>
    </subcellularLocation>
</comment>
<dbReference type="NCBIfam" id="TIGR00222">
    <property type="entry name" value="panB"/>
    <property type="match status" value="1"/>
</dbReference>
<sequence length="280" mass="30513">MAKITIQTLREKKARKEPMTFLTGYDYPFALLEQKAGIDVILVGDSIGMVVYGYNSTLPVTMDLMMPHVKAVRLGAPDAYLVGDMPYMSYQVSKSEAIRNAGRFMAEGECDAVKLEGGREVAETIRAMADATIPVMAHMGLTPQSVAQLGGYKAQGRDLATAKKLIEDADILQEAGASSLLLEAVPAEVAAIITQRSRVPVFGIGAGPHVDGQVLVIHDMLGMFDRGTAKFVKKYRLIGQQILEALAEFKEDVTAKRFPAKEHCYPMPEDVAAELKKLYS</sequence>
<dbReference type="PANTHER" id="PTHR20881">
    <property type="entry name" value="3-METHYL-2-OXOBUTANOATE HYDROXYMETHYLTRANSFERASE"/>
    <property type="match status" value="1"/>
</dbReference>
<dbReference type="InterPro" id="IPR003700">
    <property type="entry name" value="Pantoate_hydroxy_MeTrfase"/>
</dbReference>
<comment type="function">
    <text evidence="6 7">Catalyzes the reversible reaction in which hydroxymethyl group from 5,10-methylenetetrahydrofolate is transferred onto alpha-ketoisovalerate to form ketopantoate.</text>
</comment>
<dbReference type="KEGG" id="dti:Desti_4054"/>
<gene>
    <name evidence="7" type="primary">panB</name>
    <name evidence="11" type="ordered locus">Desti_4054</name>
</gene>
<keyword evidence="11" id="KW-0489">Methyltransferase</keyword>
<dbReference type="GO" id="GO:0008168">
    <property type="term" value="F:methyltransferase activity"/>
    <property type="evidence" value="ECO:0007669"/>
    <property type="project" value="UniProtKB-KW"/>
</dbReference>
<dbReference type="SUPFAM" id="SSF51621">
    <property type="entry name" value="Phosphoenolpyruvate/pyruvate domain"/>
    <property type="match status" value="1"/>
</dbReference>
<dbReference type="eggNOG" id="COG0413">
    <property type="taxonomic scope" value="Bacteria"/>
</dbReference>
<dbReference type="NCBIfam" id="NF001452">
    <property type="entry name" value="PRK00311.1"/>
    <property type="match status" value="1"/>
</dbReference>
<dbReference type="Pfam" id="PF02548">
    <property type="entry name" value="Pantoate_transf"/>
    <property type="match status" value="1"/>
</dbReference>
<feature type="binding site" evidence="7 9">
    <location>
        <position position="114"/>
    </location>
    <ligand>
        <name>3-methyl-2-oxobutanoate</name>
        <dbReference type="ChEBI" id="CHEBI:11851"/>
    </ligand>
</feature>
<evidence type="ECO:0000313" key="11">
    <source>
        <dbReference type="EMBL" id="AFM26693.1"/>
    </source>
</evidence>
<comment type="subunit">
    <text evidence="3 7">Homodecamer; pentamer of dimers.</text>
</comment>
<keyword evidence="12" id="KW-1185">Reference proteome</keyword>
<dbReference type="GO" id="GO:0032259">
    <property type="term" value="P:methylation"/>
    <property type="evidence" value="ECO:0007669"/>
    <property type="project" value="UniProtKB-KW"/>
</dbReference>
<evidence type="ECO:0000256" key="10">
    <source>
        <dbReference type="PIRSR" id="PIRSR000388-3"/>
    </source>
</evidence>
<organism evidence="11 12">
    <name type="scientific">Desulfomonile tiedjei (strain ATCC 49306 / DSM 6799 / DCB-1)</name>
    <dbReference type="NCBI Taxonomy" id="706587"/>
    <lineage>
        <taxon>Bacteria</taxon>
        <taxon>Pseudomonadati</taxon>
        <taxon>Thermodesulfobacteriota</taxon>
        <taxon>Desulfomonilia</taxon>
        <taxon>Desulfomonilales</taxon>
        <taxon>Desulfomonilaceae</taxon>
        <taxon>Desulfomonile</taxon>
    </lineage>
</organism>
<dbReference type="AlphaFoldDB" id="I4CAV2"/>
<name>I4CAV2_DESTA</name>
<dbReference type="GO" id="GO:0015940">
    <property type="term" value="P:pantothenate biosynthetic process"/>
    <property type="evidence" value="ECO:0007669"/>
    <property type="project" value="UniProtKB-UniRule"/>
</dbReference>
<keyword evidence="7" id="KW-0963">Cytoplasm</keyword>
<accession>I4CAV2</accession>
<dbReference type="FunFam" id="3.20.20.60:FF:000003">
    <property type="entry name" value="3-methyl-2-oxobutanoate hydroxymethyltransferase"/>
    <property type="match status" value="1"/>
</dbReference>
<dbReference type="UniPathway" id="UPA00028">
    <property type="reaction ID" value="UER00003"/>
</dbReference>
<keyword evidence="7 10" id="KW-0460">Magnesium</keyword>
<dbReference type="Proteomes" id="UP000006055">
    <property type="component" value="Chromosome"/>
</dbReference>
<dbReference type="HOGENOM" id="CLU_036645_1_0_7"/>
<feature type="binding site" evidence="7 10">
    <location>
        <position position="116"/>
    </location>
    <ligand>
        <name>Mg(2+)</name>
        <dbReference type="ChEBI" id="CHEBI:18420"/>
    </ligand>
</feature>
<dbReference type="PATRIC" id="fig|706587.4.peg.4597"/>
<dbReference type="PANTHER" id="PTHR20881:SF0">
    <property type="entry name" value="3-METHYL-2-OXOBUTANOATE HYDROXYMETHYLTRANSFERASE"/>
    <property type="match status" value="1"/>
</dbReference>
<evidence type="ECO:0000256" key="3">
    <source>
        <dbReference type="ARBA" id="ARBA00011424"/>
    </source>
</evidence>
<dbReference type="GO" id="GO:0000287">
    <property type="term" value="F:magnesium ion binding"/>
    <property type="evidence" value="ECO:0007669"/>
    <property type="project" value="TreeGrafter"/>
</dbReference>
<feature type="active site" description="Proton acceptor" evidence="7 8">
    <location>
        <position position="183"/>
    </location>
</feature>
<comment type="similarity">
    <text evidence="2 7">Belongs to the PanB family.</text>
</comment>
<evidence type="ECO:0000256" key="7">
    <source>
        <dbReference type="HAMAP-Rule" id="MF_00156"/>
    </source>
</evidence>
<evidence type="ECO:0000256" key="2">
    <source>
        <dbReference type="ARBA" id="ARBA00008676"/>
    </source>
</evidence>
<evidence type="ECO:0000256" key="8">
    <source>
        <dbReference type="PIRSR" id="PIRSR000388-1"/>
    </source>
</evidence>
<evidence type="ECO:0000256" key="4">
    <source>
        <dbReference type="ARBA" id="ARBA00022655"/>
    </source>
</evidence>
<evidence type="ECO:0000256" key="6">
    <source>
        <dbReference type="ARBA" id="ARBA00056497"/>
    </source>
</evidence>
<dbReference type="PIRSF" id="PIRSF000388">
    <property type="entry name" value="Pantoate_hydroxy_MeTrfase"/>
    <property type="match status" value="1"/>
</dbReference>
<keyword evidence="5 7" id="KW-0808">Transferase</keyword>
<dbReference type="Gene3D" id="3.20.20.60">
    <property type="entry name" value="Phosphoenolpyruvate-binding domains"/>
    <property type="match status" value="1"/>
</dbReference>
<dbReference type="EMBL" id="CP003360">
    <property type="protein sequence ID" value="AFM26693.1"/>
    <property type="molecule type" value="Genomic_DNA"/>
</dbReference>
<evidence type="ECO:0000256" key="5">
    <source>
        <dbReference type="ARBA" id="ARBA00022679"/>
    </source>
</evidence>
<evidence type="ECO:0000256" key="9">
    <source>
        <dbReference type="PIRSR" id="PIRSR000388-2"/>
    </source>
</evidence>
<dbReference type="RefSeq" id="WP_014811819.1">
    <property type="nucleotide sequence ID" value="NC_018025.1"/>
</dbReference>
<comment type="cofactor">
    <cofactor evidence="7 10">
        <name>Mg(2+)</name>
        <dbReference type="ChEBI" id="CHEBI:18420"/>
    </cofactor>
    <text evidence="7 10">Binds 1 Mg(2+) ion per subunit.</text>
</comment>
<feature type="binding site" evidence="7 10">
    <location>
        <position position="45"/>
    </location>
    <ligand>
        <name>Mg(2+)</name>
        <dbReference type="ChEBI" id="CHEBI:18420"/>
    </ligand>
</feature>
<reference evidence="12" key="1">
    <citation type="submission" date="2012-06" db="EMBL/GenBank/DDBJ databases">
        <title>Complete sequence of chromosome of Desulfomonile tiedjei DSM 6799.</title>
        <authorList>
            <person name="Lucas S."/>
            <person name="Copeland A."/>
            <person name="Lapidus A."/>
            <person name="Glavina del Rio T."/>
            <person name="Dalin E."/>
            <person name="Tice H."/>
            <person name="Bruce D."/>
            <person name="Goodwin L."/>
            <person name="Pitluck S."/>
            <person name="Peters L."/>
            <person name="Ovchinnikova G."/>
            <person name="Zeytun A."/>
            <person name="Lu M."/>
            <person name="Kyrpides N."/>
            <person name="Mavromatis K."/>
            <person name="Ivanova N."/>
            <person name="Brettin T."/>
            <person name="Detter J.C."/>
            <person name="Han C."/>
            <person name="Larimer F."/>
            <person name="Land M."/>
            <person name="Hauser L."/>
            <person name="Markowitz V."/>
            <person name="Cheng J.-F."/>
            <person name="Hugenholtz P."/>
            <person name="Woyke T."/>
            <person name="Wu D."/>
            <person name="Spring S."/>
            <person name="Schroeder M."/>
            <person name="Brambilla E."/>
            <person name="Klenk H.-P."/>
            <person name="Eisen J.A."/>
        </authorList>
    </citation>
    <scope>NUCLEOTIDE SEQUENCE [LARGE SCALE GENOMIC DNA]</scope>
    <source>
        <strain evidence="12">ATCC 49306 / DSM 6799 / DCB-1</strain>
    </source>
</reference>
<feature type="binding site" evidence="7 9">
    <location>
        <begin position="45"/>
        <end position="46"/>
    </location>
    <ligand>
        <name>3-methyl-2-oxobutanoate</name>
        <dbReference type="ChEBI" id="CHEBI:11851"/>
    </ligand>
</feature>
<protein>
    <recommendedName>
        <fullName evidence="7">3-methyl-2-oxobutanoate hydroxymethyltransferase</fullName>
        <ecNumber evidence="7">2.1.2.11</ecNumber>
    </recommendedName>
    <alternativeName>
        <fullName evidence="7">Ketopantoate hydroxymethyltransferase</fullName>
        <shortName evidence="7">KPHMT</shortName>
    </alternativeName>
</protein>
<dbReference type="STRING" id="706587.Desti_4054"/>
<dbReference type="InterPro" id="IPR040442">
    <property type="entry name" value="Pyrv_kinase-like_dom_sf"/>
</dbReference>
<evidence type="ECO:0000313" key="12">
    <source>
        <dbReference type="Proteomes" id="UP000006055"/>
    </source>
</evidence>
<comment type="pathway">
    <text evidence="1 7">Cofactor biosynthesis; (R)-pantothenate biosynthesis; (R)-pantoate from 3-methyl-2-oxobutanoate: step 1/2.</text>
</comment>
<dbReference type="GO" id="GO:0003864">
    <property type="term" value="F:3-methyl-2-oxobutanoate hydroxymethyltransferase activity"/>
    <property type="evidence" value="ECO:0007669"/>
    <property type="project" value="UniProtKB-UniRule"/>
</dbReference>
<proteinExistence type="inferred from homology"/>
<evidence type="ECO:0000256" key="1">
    <source>
        <dbReference type="ARBA" id="ARBA00005033"/>
    </source>
</evidence>
<dbReference type="CDD" id="cd06557">
    <property type="entry name" value="KPHMT-like"/>
    <property type="match status" value="1"/>
</dbReference>
<feature type="binding site" evidence="7 9">
    <location>
        <position position="84"/>
    </location>
    <ligand>
        <name>3-methyl-2-oxobutanoate</name>
        <dbReference type="ChEBI" id="CHEBI:11851"/>
    </ligand>
</feature>